<evidence type="ECO:0000256" key="1">
    <source>
        <dbReference type="ARBA" id="ARBA00001933"/>
    </source>
</evidence>
<dbReference type="InterPro" id="IPR004839">
    <property type="entry name" value="Aminotransferase_I/II_large"/>
</dbReference>
<evidence type="ECO:0000256" key="3">
    <source>
        <dbReference type="ARBA" id="ARBA00012753"/>
    </source>
</evidence>
<dbReference type="NCBIfam" id="NF004770">
    <property type="entry name" value="PRK06108.1"/>
    <property type="match status" value="1"/>
</dbReference>
<dbReference type="PANTHER" id="PTHR46383">
    <property type="entry name" value="ASPARTATE AMINOTRANSFERASE"/>
    <property type="match status" value="1"/>
</dbReference>
<dbReference type="InterPro" id="IPR015422">
    <property type="entry name" value="PyrdxlP-dep_Trfase_small"/>
</dbReference>
<dbReference type="RefSeq" id="WP_196273031.1">
    <property type="nucleotide sequence ID" value="NZ_JADQDO010000009.1"/>
</dbReference>
<evidence type="ECO:0000259" key="10">
    <source>
        <dbReference type="Pfam" id="PF00155"/>
    </source>
</evidence>
<dbReference type="Proteomes" id="UP000599312">
    <property type="component" value="Unassembled WGS sequence"/>
</dbReference>
<dbReference type="Gene3D" id="3.40.640.10">
    <property type="entry name" value="Type I PLP-dependent aspartate aminotransferase-like (Major domain)"/>
    <property type="match status" value="1"/>
</dbReference>
<dbReference type="CDD" id="cd00609">
    <property type="entry name" value="AAT_like"/>
    <property type="match status" value="1"/>
</dbReference>
<proteinExistence type="inferred from homology"/>
<dbReference type="AlphaFoldDB" id="A0A931BYA9"/>
<evidence type="ECO:0000313" key="11">
    <source>
        <dbReference type="EMBL" id="MBF9235052.1"/>
    </source>
</evidence>
<dbReference type="GO" id="GO:0030170">
    <property type="term" value="F:pyridoxal phosphate binding"/>
    <property type="evidence" value="ECO:0007669"/>
    <property type="project" value="InterPro"/>
</dbReference>
<accession>A0A931BYA9</accession>
<comment type="similarity">
    <text evidence="2">Belongs to the class-I pyridoxal-phosphate-dependent aminotransferase family.</text>
</comment>
<evidence type="ECO:0000256" key="9">
    <source>
        <dbReference type="ARBA" id="ARBA00049185"/>
    </source>
</evidence>
<keyword evidence="6" id="KW-0808">Transferase</keyword>
<keyword evidence="12" id="KW-1185">Reference proteome</keyword>
<evidence type="ECO:0000256" key="6">
    <source>
        <dbReference type="ARBA" id="ARBA00022679"/>
    </source>
</evidence>
<dbReference type="SUPFAM" id="SSF53383">
    <property type="entry name" value="PLP-dependent transferases"/>
    <property type="match status" value="1"/>
</dbReference>
<comment type="catalytic activity">
    <reaction evidence="9">
        <text>L-aspartate + 2-oxoglutarate = oxaloacetate + L-glutamate</text>
        <dbReference type="Rhea" id="RHEA:21824"/>
        <dbReference type="ChEBI" id="CHEBI:16452"/>
        <dbReference type="ChEBI" id="CHEBI:16810"/>
        <dbReference type="ChEBI" id="CHEBI:29985"/>
        <dbReference type="ChEBI" id="CHEBI:29991"/>
        <dbReference type="EC" id="2.6.1.1"/>
    </reaction>
</comment>
<evidence type="ECO:0000256" key="7">
    <source>
        <dbReference type="ARBA" id="ARBA00022898"/>
    </source>
</evidence>
<dbReference type="GO" id="GO:0006520">
    <property type="term" value="P:amino acid metabolic process"/>
    <property type="evidence" value="ECO:0007669"/>
    <property type="project" value="InterPro"/>
</dbReference>
<evidence type="ECO:0000256" key="2">
    <source>
        <dbReference type="ARBA" id="ARBA00007441"/>
    </source>
</evidence>
<comment type="caution">
    <text evidence="11">The sequence shown here is derived from an EMBL/GenBank/DDBJ whole genome shotgun (WGS) entry which is preliminary data.</text>
</comment>
<comment type="cofactor">
    <cofactor evidence="1">
        <name>pyridoxal 5'-phosphate</name>
        <dbReference type="ChEBI" id="CHEBI:597326"/>
    </cofactor>
</comment>
<dbReference type="InterPro" id="IPR015421">
    <property type="entry name" value="PyrdxlP-dep_Trfase_major"/>
</dbReference>
<evidence type="ECO:0000256" key="4">
    <source>
        <dbReference type="ARBA" id="ARBA00016004"/>
    </source>
</evidence>
<evidence type="ECO:0000256" key="8">
    <source>
        <dbReference type="ARBA" id="ARBA00031658"/>
    </source>
</evidence>
<organism evidence="11 12">
    <name type="scientific">Microvirga alba</name>
    <dbReference type="NCBI Taxonomy" id="2791025"/>
    <lineage>
        <taxon>Bacteria</taxon>
        <taxon>Pseudomonadati</taxon>
        <taxon>Pseudomonadota</taxon>
        <taxon>Alphaproteobacteria</taxon>
        <taxon>Hyphomicrobiales</taxon>
        <taxon>Methylobacteriaceae</taxon>
        <taxon>Microvirga</taxon>
    </lineage>
</organism>
<dbReference type="Gene3D" id="3.90.1150.10">
    <property type="entry name" value="Aspartate Aminotransferase, domain 1"/>
    <property type="match status" value="1"/>
</dbReference>
<name>A0A931BYA9_9HYPH</name>
<keyword evidence="7" id="KW-0663">Pyridoxal phosphate</keyword>
<protein>
    <recommendedName>
        <fullName evidence="4">8-amino-7-oxononanoate synthase</fullName>
        <ecNumber evidence="3">2.6.1.1</ecNumber>
    </recommendedName>
    <alternativeName>
        <fullName evidence="8">Alpha-oxoamine synthase</fullName>
    </alternativeName>
</protein>
<dbReference type="InterPro" id="IPR050596">
    <property type="entry name" value="AspAT/PAT-like"/>
</dbReference>
<dbReference type="InterPro" id="IPR015424">
    <property type="entry name" value="PyrdxlP-dep_Trfase"/>
</dbReference>
<evidence type="ECO:0000256" key="5">
    <source>
        <dbReference type="ARBA" id="ARBA00022576"/>
    </source>
</evidence>
<dbReference type="EMBL" id="JADQDO010000009">
    <property type="protein sequence ID" value="MBF9235052.1"/>
    <property type="molecule type" value="Genomic_DNA"/>
</dbReference>
<keyword evidence="5 11" id="KW-0032">Aminotransferase</keyword>
<dbReference type="PANTHER" id="PTHR46383:SF2">
    <property type="entry name" value="AMINOTRANSFERASE"/>
    <property type="match status" value="1"/>
</dbReference>
<dbReference type="Pfam" id="PF00155">
    <property type="entry name" value="Aminotran_1_2"/>
    <property type="match status" value="1"/>
</dbReference>
<gene>
    <name evidence="11" type="ORF">I2H38_16890</name>
</gene>
<feature type="domain" description="Aminotransferase class I/classII large" evidence="10">
    <location>
        <begin position="39"/>
        <end position="391"/>
    </location>
</feature>
<reference evidence="11" key="1">
    <citation type="submission" date="2020-11" db="EMBL/GenBank/DDBJ databases">
        <authorList>
            <person name="Kim M.K."/>
        </authorList>
    </citation>
    <scope>NUCLEOTIDE SEQUENCE</scope>
    <source>
        <strain evidence="11">BT350</strain>
    </source>
</reference>
<dbReference type="EC" id="2.6.1.1" evidence="3"/>
<evidence type="ECO:0000313" key="12">
    <source>
        <dbReference type="Proteomes" id="UP000599312"/>
    </source>
</evidence>
<sequence length="400" mass="43272">MDSSIAIPSLSKLRPEAEQAPASGIVDVANYGRGRPGIIPLWVGEGDLPTPAFICEAATRSLATGETFYTYQSGIPELREALARYHERLYGKASDPERFFVNSGGMPALQIAIRMVAGTGDEVLVPTPAWPNFVGAIVIAGAQAVGVPMNIDAHGWNIDLERLEKAVTPRTRALVINSPSNPTGWTASHDDLSALLDIARRHGLWIIADEIYGRFIHDPTLTVGGRSPSFRDVMTPEDCVLFIQTFSKNWAMTGWRLGWLEAPPPLGPVIENLIQYQTSGTPVFIQRAGIAALDEGESFLADQIARARAGRAIVQRLTESGLVELPPPSGAFYAFFKIRGAKNAKDIAMRLIDEANVGLAPGSAFGDAGEGYLRLCYLRKAEDVEEAVRRIAEALPRLAA</sequence>
<dbReference type="GO" id="GO:0004069">
    <property type="term" value="F:L-aspartate:2-oxoglutarate aminotransferase activity"/>
    <property type="evidence" value="ECO:0007669"/>
    <property type="project" value="UniProtKB-EC"/>
</dbReference>